<dbReference type="EMBL" id="FNTV01000001">
    <property type="protein sequence ID" value="SED83107.1"/>
    <property type="molecule type" value="Genomic_DNA"/>
</dbReference>
<protein>
    <recommendedName>
        <fullName evidence="2">YgjP-like metallopeptidase domain-containing protein</fullName>
    </recommendedName>
</protein>
<evidence type="ECO:0000256" key="1">
    <source>
        <dbReference type="SAM" id="MobiDB-lite"/>
    </source>
</evidence>
<dbReference type="InterPro" id="IPR053136">
    <property type="entry name" value="UTP_pyrophosphatase-like"/>
</dbReference>
<reference evidence="3 4" key="1">
    <citation type="submission" date="2016-10" db="EMBL/GenBank/DDBJ databases">
        <authorList>
            <person name="de Groot N.N."/>
        </authorList>
    </citation>
    <scope>NUCLEOTIDE SEQUENCE [LARGE SCALE GENOMIC DNA]</scope>
    <source>
        <strain evidence="3 4">DSM 22274</strain>
    </source>
</reference>
<dbReference type="AlphaFoldDB" id="A0A1H5DW50"/>
<dbReference type="Gene3D" id="3.30.2010.10">
    <property type="entry name" value="Metalloproteases ('zincins'), catalytic domain"/>
    <property type="match status" value="1"/>
</dbReference>
<dbReference type="PANTHER" id="PTHR30399">
    <property type="entry name" value="UNCHARACTERIZED PROTEIN YGJP"/>
    <property type="match status" value="1"/>
</dbReference>
<gene>
    <name evidence="3" type="ORF">SAMN04489740_0081</name>
</gene>
<feature type="domain" description="YgjP-like metallopeptidase" evidence="2">
    <location>
        <begin position="133"/>
        <end position="201"/>
    </location>
</feature>
<organism evidence="3 4">
    <name type="scientific">Arthrobacter alpinus</name>
    <dbReference type="NCBI Taxonomy" id="656366"/>
    <lineage>
        <taxon>Bacteria</taxon>
        <taxon>Bacillati</taxon>
        <taxon>Actinomycetota</taxon>
        <taxon>Actinomycetes</taxon>
        <taxon>Micrococcales</taxon>
        <taxon>Micrococcaceae</taxon>
        <taxon>Arthrobacter</taxon>
    </lineage>
</organism>
<evidence type="ECO:0000259" key="2">
    <source>
        <dbReference type="Pfam" id="PF01863"/>
    </source>
</evidence>
<proteinExistence type="predicted"/>
<evidence type="ECO:0000313" key="4">
    <source>
        <dbReference type="Proteomes" id="UP000182725"/>
    </source>
</evidence>
<dbReference type="PANTHER" id="PTHR30399:SF1">
    <property type="entry name" value="UTP PYROPHOSPHATASE"/>
    <property type="match status" value="1"/>
</dbReference>
<dbReference type="CDD" id="cd07344">
    <property type="entry name" value="M48_yhfN_like"/>
    <property type="match status" value="1"/>
</dbReference>
<evidence type="ECO:0000313" key="3">
    <source>
        <dbReference type="EMBL" id="SED83107.1"/>
    </source>
</evidence>
<dbReference type="Proteomes" id="UP000182725">
    <property type="component" value="Unassembled WGS sequence"/>
</dbReference>
<feature type="region of interest" description="Disordered" evidence="1">
    <location>
        <begin position="1"/>
        <end position="35"/>
    </location>
</feature>
<name>A0A1H5DW50_9MICC</name>
<sequence length="224" mass="24785">MTMRLYRRSMAARTAPRPKTIGRGTPGPPGDSVSVHTLSNGEAVVVRRTTRRKSGLSAFWENGQAVIAVPARLSLEDEGYWVPLMVAKLEQKARANKGRRQLPASNAALMERATFLSAKFLGSRAVPESVRWVTNQNTRWGSATPARKSIRISHHVQGMPEWVLDYVLLHELSHLIHPDHSPAFWAEMDGYPQLERAKAFLEGAAFAAARDFSGANDADDIDSE</sequence>
<accession>A0A1H5DW50</accession>
<dbReference type="Pfam" id="PF01863">
    <property type="entry name" value="YgjP-like"/>
    <property type="match status" value="1"/>
</dbReference>
<dbReference type="InterPro" id="IPR002725">
    <property type="entry name" value="YgjP-like_metallopeptidase"/>
</dbReference>